<accession>A0ABQ4ST48</accession>
<dbReference type="RefSeq" id="WP_238275051.1">
    <property type="nucleotide sequence ID" value="NZ_BPQR01000027.1"/>
</dbReference>
<keyword evidence="1" id="KW-1133">Transmembrane helix</keyword>
<gene>
    <name evidence="2" type="ORF">AOPFMNJM_1691</name>
</gene>
<dbReference type="EMBL" id="BPQR01000027">
    <property type="protein sequence ID" value="GJE06375.1"/>
    <property type="molecule type" value="Genomic_DNA"/>
</dbReference>
<dbReference type="Proteomes" id="UP001055102">
    <property type="component" value="Unassembled WGS sequence"/>
</dbReference>
<keyword evidence="1" id="KW-0812">Transmembrane</keyword>
<evidence type="ECO:0000256" key="1">
    <source>
        <dbReference type="SAM" id="Phobius"/>
    </source>
</evidence>
<keyword evidence="3" id="KW-1185">Reference proteome</keyword>
<feature type="transmembrane region" description="Helical" evidence="1">
    <location>
        <begin position="62"/>
        <end position="79"/>
    </location>
</feature>
<name>A0ABQ4ST48_9HYPH</name>
<proteinExistence type="predicted"/>
<evidence type="ECO:0000313" key="2">
    <source>
        <dbReference type="EMBL" id="GJE06375.1"/>
    </source>
</evidence>
<reference evidence="2" key="2">
    <citation type="submission" date="2021-08" db="EMBL/GenBank/DDBJ databases">
        <authorList>
            <person name="Tani A."/>
            <person name="Ola A."/>
            <person name="Ogura Y."/>
            <person name="Katsura K."/>
            <person name="Hayashi T."/>
        </authorList>
    </citation>
    <scope>NUCLEOTIDE SEQUENCE</scope>
    <source>
        <strain evidence="2">LMG 23639</strain>
    </source>
</reference>
<reference evidence="2" key="1">
    <citation type="journal article" date="2021" name="Front. Microbiol.">
        <title>Comprehensive Comparative Genomics and Phenotyping of Methylobacterium Species.</title>
        <authorList>
            <person name="Alessa O."/>
            <person name="Ogura Y."/>
            <person name="Fujitani Y."/>
            <person name="Takami H."/>
            <person name="Hayashi T."/>
            <person name="Sahin N."/>
            <person name="Tani A."/>
        </authorList>
    </citation>
    <scope>NUCLEOTIDE SEQUENCE</scope>
    <source>
        <strain evidence="2">LMG 23639</strain>
    </source>
</reference>
<sequence length="95" mass="10012">MNRWLPLALLCAGVVVWIVFPRVGHLAATVTGGLFYALALIGALLGLLYILPAKGSPSARPYAFAVALGMLAVLASLAHPHSFARSIERIADTDD</sequence>
<feature type="transmembrane region" description="Helical" evidence="1">
    <location>
        <begin position="31"/>
        <end position="50"/>
    </location>
</feature>
<evidence type="ECO:0000313" key="3">
    <source>
        <dbReference type="Proteomes" id="UP001055102"/>
    </source>
</evidence>
<protein>
    <submittedName>
        <fullName evidence="2">Uncharacterized protein</fullName>
    </submittedName>
</protein>
<organism evidence="2 3">
    <name type="scientific">Methylobacterium jeotgali</name>
    <dbReference type="NCBI Taxonomy" id="381630"/>
    <lineage>
        <taxon>Bacteria</taxon>
        <taxon>Pseudomonadati</taxon>
        <taxon>Pseudomonadota</taxon>
        <taxon>Alphaproteobacteria</taxon>
        <taxon>Hyphomicrobiales</taxon>
        <taxon>Methylobacteriaceae</taxon>
        <taxon>Methylobacterium</taxon>
    </lineage>
</organism>
<keyword evidence="1" id="KW-0472">Membrane</keyword>
<comment type="caution">
    <text evidence="2">The sequence shown here is derived from an EMBL/GenBank/DDBJ whole genome shotgun (WGS) entry which is preliminary data.</text>
</comment>